<comment type="caution">
    <text evidence="1">The sequence shown here is derived from an EMBL/GenBank/DDBJ whole genome shotgun (WGS) entry which is preliminary data.</text>
</comment>
<dbReference type="Proteomes" id="UP001497480">
    <property type="component" value="Unassembled WGS sequence"/>
</dbReference>
<gene>
    <name evidence="1" type="ORF">LLUT_LOCUS12525</name>
</gene>
<reference evidence="1 2" key="1">
    <citation type="submission" date="2024-03" db="EMBL/GenBank/DDBJ databases">
        <authorList>
            <person name="Martinez-Hernandez J."/>
        </authorList>
    </citation>
    <scope>NUCLEOTIDE SEQUENCE [LARGE SCALE GENOMIC DNA]</scope>
</reference>
<proteinExistence type="predicted"/>
<evidence type="ECO:0000313" key="2">
    <source>
        <dbReference type="Proteomes" id="UP001497480"/>
    </source>
</evidence>
<evidence type="ECO:0000313" key="1">
    <source>
        <dbReference type="EMBL" id="CAL0311465.1"/>
    </source>
</evidence>
<organism evidence="1 2">
    <name type="scientific">Lupinus luteus</name>
    <name type="common">European yellow lupine</name>
    <dbReference type="NCBI Taxonomy" id="3873"/>
    <lineage>
        <taxon>Eukaryota</taxon>
        <taxon>Viridiplantae</taxon>
        <taxon>Streptophyta</taxon>
        <taxon>Embryophyta</taxon>
        <taxon>Tracheophyta</taxon>
        <taxon>Spermatophyta</taxon>
        <taxon>Magnoliopsida</taxon>
        <taxon>eudicotyledons</taxon>
        <taxon>Gunneridae</taxon>
        <taxon>Pentapetalae</taxon>
        <taxon>rosids</taxon>
        <taxon>fabids</taxon>
        <taxon>Fabales</taxon>
        <taxon>Fabaceae</taxon>
        <taxon>Papilionoideae</taxon>
        <taxon>50 kb inversion clade</taxon>
        <taxon>genistoids sensu lato</taxon>
        <taxon>core genistoids</taxon>
        <taxon>Genisteae</taxon>
        <taxon>Lupinus</taxon>
    </lineage>
</organism>
<accession>A0AAV1WQ49</accession>
<name>A0AAV1WQ49_LUPLU</name>
<keyword evidence="2" id="KW-1185">Reference proteome</keyword>
<protein>
    <submittedName>
        <fullName evidence="1">Uncharacterized protein</fullName>
    </submittedName>
</protein>
<sequence>MSHSHPLPSKRQSENLPHDGASAIMPARFRISTPSDVAERKVSITQVDRVRTWSFELRSWGGDKEESYNEIVFPEPSDGFLARVLNHPAVTVPRLPAGLNLPSPVPINNMNDKEGGASSHCYAVKLVKFGGTFASATKSIIFPSQG</sequence>
<dbReference type="AlphaFoldDB" id="A0AAV1WQ49"/>
<dbReference type="EMBL" id="CAXHTB010000009">
    <property type="protein sequence ID" value="CAL0311465.1"/>
    <property type="molecule type" value="Genomic_DNA"/>
</dbReference>